<protein>
    <submittedName>
        <fullName evidence="1">Uncharacterized protein</fullName>
    </submittedName>
</protein>
<dbReference type="RefSeq" id="WP_163045671.1">
    <property type="nucleotide sequence ID" value="NZ_JAAAMJ010000020.1"/>
</dbReference>
<evidence type="ECO:0000313" key="2">
    <source>
        <dbReference type="Proteomes" id="UP000476332"/>
    </source>
</evidence>
<dbReference type="AlphaFoldDB" id="A0A6L9MM94"/>
<gene>
    <name evidence="1" type="ORF">GTW51_19185</name>
</gene>
<evidence type="ECO:0000313" key="1">
    <source>
        <dbReference type="EMBL" id="NDV88822.1"/>
    </source>
</evidence>
<reference evidence="1 2" key="1">
    <citation type="submission" date="2020-01" db="EMBL/GenBank/DDBJ databases">
        <title>Genomes of bacteria type strains.</title>
        <authorList>
            <person name="Chen J."/>
            <person name="Zhu S."/>
            <person name="Chen J."/>
        </authorList>
    </citation>
    <scope>NUCLEOTIDE SEQUENCE [LARGE SCALE GENOMIC DNA]</scope>
    <source>
        <strain evidence="1 2">KCTC 52919</strain>
    </source>
</reference>
<dbReference type="Proteomes" id="UP000476332">
    <property type="component" value="Unassembled WGS sequence"/>
</dbReference>
<accession>A0A6L9MM94</accession>
<proteinExistence type="predicted"/>
<dbReference type="EMBL" id="JAAAMJ010000020">
    <property type="protein sequence ID" value="NDV88822.1"/>
    <property type="molecule type" value="Genomic_DNA"/>
</dbReference>
<sequence length="95" mass="10437">MNRRAVFVSERRSADRAGGDVLSTPIGLAADEPHQIVVAAALARDWKGDAQVHMIATELCHEIIKIDPEAPDACDAKRVHCESVIEKVSKRLDKH</sequence>
<keyword evidence="2" id="KW-1185">Reference proteome</keyword>
<organism evidence="1 2">
    <name type="scientific">Aurantimonas aggregata</name>
    <dbReference type="NCBI Taxonomy" id="2047720"/>
    <lineage>
        <taxon>Bacteria</taxon>
        <taxon>Pseudomonadati</taxon>
        <taxon>Pseudomonadota</taxon>
        <taxon>Alphaproteobacteria</taxon>
        <taxon>Hyphomicrobiales</taxon>
        <taxon>Aurantimonadaceae</taxon>
        <taxon>Aurantimonas</taxon>
    </lineage>
</organism>
<name>A0A6L9MM94_9HYPH</name>
<comment type="caution">
    <text evidence="1">The sequence shown here is derived from an EMBL/GenBank/DDBJ whole genome shotgun (WGS) entry which is preliminary data.</text>
</comment>